<dbReference type="GO" id="GO:0004497">
    <property type="term" value="F:monooxygenase activity"/>
    <property type="evidence" value="ECO:0007669"/>
    <property type="project" value="InterPro"/>
</dbReference>
<dbReference type="Proteomes" id="UP000606974">
    <property type="component" value="Unassembled WGS sequence"/>
</dbReference>
<gene>
    <name evidence="1" type="ORF">GJ744_010774</name>
</gene>
<dbReference type="SUPFAM" id="SSF48264">
    <property type="entry name" value="Cytochrome P450"/>
    <property type="match status" value="1"/>
</dbReference>
<reference evidence="1" key="1">
    <citation type="submission" date="2020-02" db="EMBL/GenBank/DDBJ databases">
        <authorList>
            <person name="Palmer J.M."/>
        </authorList>
    </citation>
    <scope>NUCLEOTIDE SEQUENCE</scope>
    <source>
        <strain evidence="1">EPUS1.4</strain>
        <tissue evidence="1">Thallus</tissue>
    </source>
</reference>
<dbReference type="OrthoDB" id="3934656at2759"/>
<dbReference type="EMBL" id="JAACFV010000072">
    <property type="protein sequence ID" value="KAF7507216.1"/>
    <property type="molecule type" value="Genomic_DNA"/>
</dbReference>
<dbReference type="AlphaFoldDB" id="A0A8H7AHL2"/>
<evidence type="ECO:0000313" key="1">
    <source>
        <dbReference type="EMBL" id="KAF7507216.1"/>
    </source>
</evidence>
<protein>
    <submittedName>
        <fullName evidence="1">Uncharacterized protein</fullName>
    </submittedName>
</protein>
<keyword evidence="2" id="KW-1185">Reference proteome</keyword>
<dbReference type="GO" id="GO:0016705">
    <property type="term" value="F:oxidoreductase activity, acting on paired donors, with incorporation or reduction of molecular oxygen"/>
    <property type="evidence" value="ECO:0007669"/>
    <property type="project" value="InterPro"/>
</dbReference>
<dbReference type="GO" id="GO:0020037">
    <property type="term" value="F:heme binding"/>
    <property type="evidence" value="ECO:0007669"/>
    <property type="project" value="InterPro"/>
</dbReference>
<comment type="caution">
    <text evidence="1">The sequence shown here is derived from an EMBL/GenBank/DDBJ whole genome shotgun (WGS) entry which is preliminary data.</text>
</comment>
<proteinExistence type="predicted"/>
<dbReference type="InterPro" id="IPR036396">
    <property type="entry name" value="Cyt_P450_sf"/>
</dbReference>
<organism evidence="1 2">
    <name type="scientific">Endocarpon pusillum</name>
    <dbReference type="NCBI Taxonomy" id="364733"/>
    <lineage>
        <taxon>Eukaryota</taxon>
        <taxon>Fungi</taxon>
        <taxon>Dikarya</taxon>
        <taxon>Ascomycota</taxon>
        <taxon>Pezizomycotina</taxon>
        <taxon>Eurotiomycetes</taxon>
        <taxon>Chaetothyriomycetidae</taxon>
        <taxon>Verrucariales</taxon>
        <taxon>Verrucariaceae</taxon>
        <taxon>Endocarpon</taxon>
    </lineage>
</organism>
<name>A0A8H7AHL2_9EURO</name>
<dbReference type="Gene3D" id="1.10.630.10">
    <property type="entry name" value="Cytochrome P450"/>
    <property type="match status" value="1"/>
</dbReference>
<evidence type="ECO:0000313" key="2">
    <source>
        <dbReference type="Proteomes" id="UP000606974"/>
    </source>
</evidence>
<accession>A0A8H7AHL2</accession>
<dbReference type="GO" id="GO:0005506">
    <property type="term" value="F:iron ion binding"/>
    <property type="evidence" value="ECO:0007669"/>
    <property type="project" value="InterPro"/>
</dbReference>
<sequence>MEKECDFDGLLHILDRVEDYFASIGQMPWLDHWLVKNPLRRIEPPSFDAADAFAYQQIMTRKADKDHAGVQGDFLDDFLDLGGDNINFVLRGTFTHVVAGAHTTAIQLKAAVYYIVRTLGVQVKLQKELDVAELSLPIAILPSTTFRT</sequence>